<dbReference type="InterPro" id="IPR043743">
    <property type="entry name" value="DUF5688"/>
</dbReference>
<comment type="caution">
    <text evidence="1">The sequence shown here is derived from an EMBL/GenBank/DDBJ whole genome shotgun (WGS) entry which is preliminary data.</text>
</comment>
<dbReference type="AlphaFoldDB" id="A0A9X5GT36"/>
<name>A0A9X5GT36_9FIRM</name>
<protein>
    <submittedName>
        <fullName evidence="1">Uncharacterized protein</fullName>
    </submittedName>
</protein>
<evidence type="ECO:0000313" key="2">
    <source>
        <dbReference type="Proteomes" id="UP001154420"/>
    </source>
</evidence>
<dbReference type="OrthoDB" id="1655031at2"/>
<dbReference type="RefSeq" id="WP_160560489.1">
    <property type="nucleotide sequence ID" value="NZ_QZDT01000019.1"/>
</dbReference>
<accession>A0A9X5GT36</accession>
<dbReference type="Proteomes" id="UP001154420">
    <property type="component" value="Unassembled WGS sequence"/>
</dbReference>
<sequence length="331" mass="38185">MNNTSMNFKSFTQAILEKLQEMLGDNYSVFSQKVKKNNGIELTGVIAKRKERNAAPTIYINEFYHEGMTEEEMNKIGDLLYHDFQAAEFEDNVDLSGFTEFEKAKKQLVFKLVHAQRNEELLKLIPHKLFHNLAVVFYYTVQEPPFYGKAAILVYNSHMQQWGTNLEQLYQAAMENAPVLFPSTIDSMQKVMVGILEEELKEDILSDENRKDDGLFEENWVEELAGQMIEDMKEMKMPMYVLTNQQKLYGAACMLYPGVLKAFGEKTGQDFYVLPSSVHEVILVPATPGTDERTLWAIVTEINRTQVAEDEILADSIYYYSRNMDKILRIS</sequence>
<keyword evidence="2" id="KW-1185">Reference proteome</keyword>
<proteinExistence type="predicted"/>
<gene>
    <name evidence="1" type="ORF">D5281_12635</name>
</gene>
<reference evidence="1" key="1">
    <citation type="submission" date="2018-09" db="EMBL/GenBank/DDBJ databases">
        <title>Murine metabolic-syndrome-specific gut microbial biobank.</title>
        <authorList>
            <person name="Liu C."/>
        </authorList>
    </citation>
    <scope>NUCLEOTIDE SEQUENCE</scope>
    <source>
        <strain evidence="1">D42-62</strain>
    </source>
</reference>
<dbReference type="EMBL" id="QZDT01000019">
    <property type="protein sequence ID" value="NBJ93415.1"/>
    <property type="molecule type" value="Genomic_DNA"/>
</dbReference>
<evidence type="ECO:0000313" key="1">
    <source>
        <dbReference type="EMBL" id="NBJ93415.1"/>
    </source>
</evidence>
<dbReference type="Pfam" id="PF18941">
    <property type="entry name" value="DUF5688"/>
    <property type="match status" value="1"/>
</dbReference>
<organism evidence="1 2">
    <name type="scientific">Parablautia muri</name>
    <dbReference type="NCBI Taxonomy" id="2320879"/>
    <lineage>
        <taxon>Bacteria</taxon>
        <taxon>Bacillati</taxon>
        <taxon>Bacillota</taxon>
        <taxon>Clostridia</taxon>
        <taxon>Lachnospirales</taxon>
        <taxon>Lachnospiraceae</taxon>
        <taxon>Parablautia</taxon>
    </lineage>
</organism>